<dbReference type="Gene3D" id="1.10.490.10">
    <property type="entry name" value="Globins"/>
    <property type="match status" value="1"/>
</dbReference>
<comment type="subcellular location">
    <subcellularLocation>
        <location evidence="1">Membrane</location>
    </subcellularLocation>
</comment>
<proteinExistence type="inferred from homology"/>
<evidence type="ECO:0000256" key="1">
    <source>
        <dbReference type="ARBA" id="ARBA00004370"/>
    </source>
</evidence>
<evidence type="ECO:0000256" key="2">
    <source>
        <dbReference type="ARBA" id="ARBA00022500"/>
    </source>
</evidence>
<dbReference type="InterPro" id="IPR004089">
    <property type="entry name" value="MCPsignal_dom"/>
</dbReference>
<dbReference type="EMBL" id="PXYL01000003">
    <property type="protein sequence ID" value="PSJ61936.1"/>
    <property type="molecule type" value="Genomic_DNA"/>
</dbReference>
<evidence type="ECO:0000256" key="4">
    <source>
        <dbReference type="PROSITE-ProRule" id="PRU00284"/>
    </source>
</evidence>
<dbReference type="PROSITE" id="PS50111">
    <property type="entry name" value="CHEMOTAXIS_TRANSDUC_2"/>
    <property type="match status" value="1"/>
</dbReference>
<dbReference type="GO" id="GO:0019825">
    <property type="term" value="F:oxygen binding"/>
    <property type="evidence" value="ECO:0007669"/>
    <property type="project" value="InterPro"/>
</dbReference>
<dbReference type="PRINTS" id="PR00260">
    <property type="entry name" value="CHEMTRNSDUCR"/>
</dbReference>
<feature type="domain" description="T-SNARE coiled-coil homology" evidence="6">
    <location>
        <begin position="403"/>
        <end position="465"/>
    </location>
</feature>
<dbReference type="AlphaFoldDB" id="A0A2P7SHG2"/>
<reference evidence="8 9" key="1">
    <citation type="submission" date="2018-03" db="EMBL/GenBank/DDBJ databases">
        <title>The draft genome of Mesorhizobium soli JCM 19897.</title>
        <authorList>
            <person name="Li L."/>
            <person name="Liu L."/>
            <person name="Liang L."/>
            <person name="Wang T."/>
            <person name="Zhang X."/>
        </authorList>
    </citation>
    <scope>NUCLEOTIDE SEQUENCE [LARGE SCALE GENOMIC DNA]</scope>
    <source>
        <strain evidence="8 9">JCM 19897</strain>
    </source>
</reference>
<dbReference type="RefSeq" id="WP_106723110.1">
    <property type="nucleotide sequence ID" value="NZ_PXYL01000003.1"/>
</dbReference>
<evidence type="ECO:0000259" key="7">
    <source>
        <dbReference type="PROSITE" id="PS50885"/>
    </source>
</evidence>
<dbReference type="InterPro" id="IPR009050">
    <property type="entry name" value="Globin-like_sf"/>
</dbReference>
<keyword evidence="4" id="KW-0807">Transducer</keyword>
<dbReference type="OrthoDB" id="3289104at2"/>
<comment type="similarity">
    <text evidence="3">Belongs to the methyl-accepting chemotaxis (MCP) protein family.</text>
</comment>
<dbReference type="GO" id="GO:0020037">
    <property type="term" value="F:heme binding"/>
    <property type="evidence" value="ECO:0007669"/>
    <property type="project" value="InterPro"/>
</dbReference>
<feature type="domain" description="HAMP" evidence="7">
    <location>
        <begin position="194"/>
        <end position="239"/>
    </location>
</feature>
<evidence type="ECO:0000259" key="5">
    <source>
        <dbReference type="PROSITE" id="PS50111"/>
    </source>
</evidence>
<evidence type="ECO:0000313" key="9">
    <source>
        <dbReference type="Proteomes" id="UP000240653"/>
    </source>
</evidence>
<dbReference type="GO" id="GO:0004888">
    <property type="term" value="F:transmembrane signaling receptor activity"/>
    <property type="evidence" value="ECO:0007669"/>
    <property type="project" value="InterPro"/>
</dbReference>
<organism evidence="8 9">
    <name type="scientific">Pseudaminobacter soli</name>
    <name type="common">ex Li et al. 2025</name>
    <dbReference type="NCBI Taxonomy" id="1295366"/>
    <lineage>
        <taxon>Bacteria</taxon>
        <taxon>Pseudomonadati</taxon>
        <taxon>Pseudomonadota</taxon>
        <taxon>Alphaproteobacteria</taxon>
        <taxon>Hyphomicrobiales</taxon>
        <taxon>Phyllobacteriaceae</taxon>
        <taxon>Pseudaminobacter</taxon>
    </lineage>
</organism>
<dbReference type="Gene3D" id="1.10.287.950">
    <property type="entry name" value="Methyl-accepting chemotaxis protein"/>
    <property type="match status" value="1"/>
</dbReference>
<dbReference type="Pfam" id="PF00015">
    <property type="entry name" value="MCPsignal"/>
    <property type="match status" value="1"/>
</dbReference>
<evidence type="ECO:0000256" key="3">
    <source>
        <dbReference type="ARBA" id="ARBA00029447"/>
    </source>
</evidence>
<gene>
    <name evidence="8" type="ORF">C7I85_06230</name>
</gene>
<dbReference type="PROSITE" id="PS50192">
    <property type="entry name" value="T_SNARE"/>
    <property type="match status" value="1"/>
</dbReference>
<dbReference type="GO" id="GO:0006935">
    <property type="term" value="P:chemotaxis"/>
    <property type="evidence" value="ECO:0007669"/>
    <property type="project" value="UniProtKB-KW"/>
</dbReference>
<keyword evidence="9" id="KW-1185">Reference proteome</keyword>
<dbReference type="PROSITE" id="PS50885">
    <property type="entry name" value="HAMP"/>
    <property type="match status" value="1"/>
</dbReference>
<dbReference type="InterPro" id="IPR004090">
    <property type="entry name" value="Chemotax_Me-accpt_rcpt"/>
</dbReference>
<dbReference type="Pfam" id="PF11563">
    <property type="entry name" value="Protoglobin"/>
    <property type="match status" value="1"/>
</dbReference>
<dbReference type="GO" id="GO:0007165">
    <property type="term" value="P:signal transduction"/>
    <property type="evidence" value="ECO:0007669"/>
    <property type="project" value="UniProtKB-KW"/>
</dbReference>
<dbReference type="PANTHER" id="PTHR43531">
    <property type="entry name" value="PROTEIN ICFG"/>
    <property type="match status" value="1"/>
</dbReference>
<dbReference type="GO" id="GO:0016020">
    <property type="term" value="C:membrane"/>
    <property type="evidence" value="ECO:0007669"/>
    <property type="project" value="UniProtKB-SubCell"/>
</dbReference>
<dbReference type="SUPFAM" id="SSF46458">
    <property type="entry name" value="Globin-like"/>
    <property type="match status" value="1"/>
</dbReference>
<evidence type="ECO:0000313" key="8">
    <source>
        <dbReference type="EMBL" id="PSJ61936.1"/>
    </source>
</evidence>
<protein>
    <submittedName>
        <fullName evidence="8">Globin-coupled sensor protein</fullName>
    </submittedName>
</protein>
<dbReference type="InterPro" id="IPR003660">
    <property type="entry name" value="HAMP_dom"/>
</dbReference>
<dbReference type="InterPro" id="IPR000727">
    <property type="entry name" value="T_SNARE_dom"/>
</dbReference>
<accession>A0A2P7SHG2</accession>
<dbReference type="CDD" id="cd11386">
    <property type="entry name" value="MCP_signal"/>
    <property type="match status" value="1"/>
</dbReference>
<feature type="domain" description="Methyl-accepting transducer" evidence="5">
    <location>
        <begin position="244"/>
        <end position="473"/>
    </location>
</feature>
<dbReference type="FunFam" id="1.10.287.950:FF:000001">
    <property type="entry name" value="Methyl-accepting chemotaxis sensory transducer"/>
    <property type="match status" value="1"/>
</dbReference>
<comment type="caution">
    <text evidence="8">The sequence shown here is derived from an EMBL/GenBank/DDBJ whole genome shotgun (WGS) entry which is preliminary data.</text>
</comment>
<dbReference type="InterPro" id="IPR051310">
    <property type="entry name" value="MCP_chemotaxis"/>
</dbReference>
<dbReference type="PANTHER" id="PTHR43531:SF11">
    <property type="entry name" value="METHYL-ACCEPTING CHEMOTAXIS PROTEIN 3"/>
    <property type="match status" value="1"/>
</dbReference>
<name>A0A2P7SHG2_9HYPH</name>
<dbReference type="SMART" id="SM00283">
    <property type="entry name" value="MA"/>
    <property type="match status" value="1"/>
</dbReference>
<keyword evidence="2" id="KW-0145">Chemotaxis</keyword>
<sequence length="519" mass="56637">MTDSARRQSSLNERLNFIGMDQKARTALSKLQPLLRQSLGPALATFYEKVKATPETRKFFGDDRHMAGAKGRQEEHWQIIASATYDDAYVDAVLKIGQTHARIGLEPRWYIGGYALVIEQLIHAIVKEQWPSLLQMNRSRSESVAESLSCLVKAAMLDMDLAISVYLETLDEQRRKAEEAGQEGIRQERTIVANSIGVGLAKLADKDLTYRIEAEMPEAYHQLQGDFNAAIEQLEAAMQSVSSRTNAIQSGTQEMATAAKNLSHRTEQQAASLEETAAALDQITATVKTSAEGAAHAREVVIAADQDAKQSALIVRQAVEAMDEIMKSARQINQIIGVIDEIAFQTNLLALNAGVEAARAGDAGRGFAVVASEVRALAQRSAEAAREIKELISASTTRVEGGVKLVMETGKSLERILEQVTDINNVVTQIAVGAQEQATGLEQVNSAINHMDQATQQNAAMVEESTAATHSLSQETEQLSELIGQFQVGRANDSDYIRRELRRVAPHAFRSAATRAIQS</sequence>
<dbReference type="InterPro" id="IPR012292">
    <property type="entry name" value="Globin/Proto"/>
</dbReference>
<dbReference type="InterPro" id="IPR044398">
    <property type="entry name" value="Globin-sensor_dom"/>
</dbReference>
<dbReference type="SUPFAM" id="SSF58104">
    <property type="entry name" value="Methyl-accepting chemotaxis protein (MCP) signaling domain"/>
    <property type="match status" value="1"/>
</dbReference>
<dbReference type="CDD" id="cd01068">
    <property type="entry name" value="globin_sensor"/>
    <property type="match status" value="1"/>
</dbReference>
<dbReference type="Proteomes" id="UP000240653">
    <property type="component" value="Unassembled WGS sequence"/>
</dbReference>
<dbReference type="InterPro" id="IPR039379">
    <property type="entry name" value="Protoglobin_sensor_dom"/>
</dbReference>
<evidence type="ECO:0000259" key="6">
    <source>
        <dbReference type="PROSITE" id="PS50192"/>
    </source>
</evidence>